<keyword evidence="1" id="KW-0732">Signal</keyword>
<feature type="chain" id="PRO_5012459303" evidence="1">
    <location>
        <begin position="23"/>
        <end position="73"/>
    </location>
</feature>
<evidence type="ECO:0000256" key="1">
    <source>
        <dbReference type="SAM" id="SignalP"/>
    </source>
</evidence>
<reference evidence="2 3" key="1">
    <citation type="submission" date="2017-02" db="EMBL/GenBank/DDBJ databases">
        <authorList>
            <person name="Peterson S.W."/>
        </authorList>
    </citation>
    <scope>NUCLEOTIDE SEQUENCE [LARGE SCALE GENOMIC DNA]</scope>
    <source>
        <strain evidence="2 3">ATCC 43854</strain>
    </source>
</reference>
<dbReference type="RefSeq" id="WP_078776243.1">
    <property type="nucleotide sequence ID" value="NZ_FUWU01000017.1"/>
</dbReference>
<gene>
    <name evidence="2" type="ORF">SAMN02745108_01246</name>
</gene>
<feature type="signal peptide" evidence="1">
    <location>
        <begin position="1"/>
        <end position="22"/>
    </location>
</feature>
<proteinExistence type="predicted"/>
<dbReference type="Proteomes" id="UP000190449">
    <property type="component" value="Unassembled WGS sequence"/>
</dbReference>
<sequence>MRILNFTSAGLVAILAVMTACGTDFEIDTFKDTRDGQEYKTIQLGGHIWMAENMRYNIGRNICSRPLNPAQPA</sequence>
<dbReference type="NCBIfam" id="TIGR02145">
    <property type="entry name" value="Fib_succ_major"/>
    <property type="match status" value="1"/>
</dbReference>
<name>A0A1T4MEV5_9BACT</name>
<protein>
    <submittedName>
        <fullName evidence="2">Major paralogous domain-containing protein</fullName>
    </submittedName>
</protein>
<dbReference type="EMBL" id="FUWU01000017">
    <property type="protein sequence ID" value="SJZ65386.1"/>
    <property type="molecule type" value="Genomic_DNA"/>
</dbReference>
<evidence type="ECO:0000313" key="2">
    <source>
        <dbReference type="EMBL" id="SJZ65386.1"/>
    </source>
</evidence>
<dbReference type="AlphaFoldDB" id="A0A1T4MEV5"/>
<dbReference type="InterPro" id="IPR011871">
    <property type="entry name" value="Fib_succ_major"/>
</dbReference>
<evidence type="ECO:0000313" key="3">
    <source>
        <dbReference type="Proteomes" id="UP000190449"/>
    </source>
</evidence>
<accession>A0A1T4MEV5</accession>
<organism evidence="2 3">
    <name type="scientific">Fibrobacter intestinalis</name>
    <dbReference type="NCBI Taxonomy" id="28122"/>
    <lineage>
        <taxon>Bacteria</taxon>
        <taxon>Pseudomonadati</taxon>
        <taxon>Fibrobacterota</taxon>
        <taxon>Fibrobacteria</taxon>
        <taxon>Fibrobacterales</taxon>
        <taxon>Fibrobacteraceae</taxon>
        <taxon>Fibrobacter</taxon>
    </lineage>
</organism>
<dbReference type="PROSITE" id="PS51257">
    <property type="entry name" value="PROKAR_LIPOPROTEIN"/>
    <property type="match status" value="1"/>
</dbReference>